<dbReference type="Proteomes" id="UP001165063">
    <property type="component" value="Unassembled WGS sequence"/>
</dbReference>
<keyword evidence="2" id="KW-1185">Reference proteome</keyword>
<evidence type="ECO:0000313" key="1">
    <source>
        <dbReference type="EMBL" id="GMG31287.1"/>
    </source>
</evidence>
<sequence length="161" mass="18255">MLLSTILPSVVVGPQLLESKVTKQLNLSNQWMLDMVYSVKLDSTEYANDPFFAIVDVKDIVNYHILAFENPKLRGERIFVSQKSPLTPQELIDLLNAKYPQLRGKIGKGDPNGKRSGLALITCNMNEHLKAANYKLVPQEETLIGMFDQYLKHHTLDLTEQ</sequence>
<protein>
    <submittedName>
        <fullName evidence="1">Unnamed protein product</fullName>
    </submittedName>
</protein>
<comment type="caution">
    <text evidence="1">The sequence shown here is derived from an EMBL/GenBank/DDBJ whole genome shotgun (WGS) entry which is preliminary data.</text>
</comment>
<dbReference type="AlphaFoldDB" id="A0A9W6Z021"/>
<dbReference type="EMBL" id="BSXU01001808">
    <property type="protein sequence ID" value="GMG31287.1"/>
    <property type="molecule type" value="Genomic_DNA"/>
</dbReference>
<dbReference type="Gene3D" id="3.40.50.720">
    <property type="entry name" value="NAD(P)-binding Rossmann-like Domain"/>
    <property type="match status" value="1"/>
</dbReference>
<name>A0A9W6Z021_AMBMO</name>
<dbReference type="InterPro" id="IPR036291">
    <property type="entry name" value="NAD(P)-bd_dom_sf"/>
</dbReference>
<gene>
    <name evidence="1" type="ORF">Amon01_000397400</name>
</gene>
<accession>A0A9W6Z021</accession>
<dbReference type="OrthoDB" id="2735536at2759"/>
<dbReference type="SUPFAM" id="SSF51735">
    <property type="entry name" value="NAD(P)-binding Rossmann-fold domains"/>
    <property type="match status" value="1"/>
</dbReference>
<reference evidence="1" key="1">
    <citation type="submission" date="2023-04" db="EMBL/GenBank/DDBJ databases">
        <title>Ambrosiozyma monospora NBRC 1965.</title>
        <authorList>
            <person name="Ichikawa N."/>
            <person name="Sato H."/>
            <person name="Tonouchi N."/>
        </authorList>
    </citation>
    <scope>NUCLEOTIDE SEQUENCE</scope>
    <source>
        <strain evidence="1">NBRC 1965</strain>
    </source>
</reference>
<proteinExistence type="predicted"/>
<organism evidence="1 2">
    <name type="scientific">Ambrosiozyma monospora</name>
    <name type="common">Yeast</name>
    <name type="synonym">Endomycopsis monosporus</name>
    <dbReference type="NCBI Taxonomy" id="43982"/>
    <lineage>
        <taxon>Eukaryota</taxon>
        <taxon>Fungi</taxon>
        <taxon>Dikarya</taxon>
        <taxon>Ascomycota</taxon>
        <taxon>Saccharomycotina</taxon>
        <taxon>Pichiomycetes</taxon>
        <taxon>Pichiales</taxon>
        <taxon>Pichiaceae</taxon>
        <taxon>Ambrosiozyma</taxon>
    </lineage>
</organism>
<evidence type="ECO:0000313" key="2">
    <source>
        <dbReference type="Proteomes" id="UP001165063"/>
    </source>
</evidence>